<dbReference type="GO" id="GO:0005096">
    <property type="term" value="F:GTPase activator activity"/>
    <property type="evidence" value="ECO:0007669"/>
    <property type="project" value="UniProtKB-KW"/>
</dbReference>
<dbReference type="GO" id="GO:0046872">
    <property type="term" value="F:metal ion binding"/>
    <property type="evidence" value="ECO:0007669"/>
    <property type="project" value="UniProtKB-KW"/>
</dbReference>
<keyword evidence="9" id="KW-1185">Reference proteome</keyword>
<feature type="compositionally biased region" description="Polar residues" evidence="5">
    <location>
        <begin position="221"/>
        <end position="235"/>
    </location>
</feature>
<feature type="region of interest" description="Disordered" evidence="5">
    <location>
        <begin position="591"/>
        <end position="633"/>
    </location>
</feature>
<keyword evidence="4" id="KW-0440">LIM domain</keyword>
<dbReference type="PROSITE" id="PS00478">
    <property type="entry name" value="LIM_DOMAIN_1"/>
    <property type="match status" value="1"/>
</dbReference>
<keyword evidence="3 4" id="KW-0862">Zinc</keyword>
<dbReference type="GO" id="GO:0005938">
    <property type="term" value="C:cell cortex"/>
    <property type="evidence" value="ECO:0007669"/>
    <property type="project" value="UniProtKB-ARBA"/>
</dbReference>
<protein>
    <submittedName>
        <fullName evidence="8">Rho-type GTPase-activating protein-like protein 2</fullName>
    </submittedName>
</protein>
<feature type="domain" description="LIM zinc-binding" evidence="6">
    <location>
        <begin position="19"/>
        <end position="81"/>
    </location>
</feature>
<feature type="compositionally biased region" description="Low complexity" evidence="5">
    <location>
        <begin position="414"/>
        <end position="424"/>
    </location>
</feature>
<dbReference type="FunFam" id="2.10.110.10:FF:000044">
    <property type="entry name" value="Rho GTPase activator Rga"/>
    <property type="match status" value="1"/>
</dbReference>
<evidence type="ECO:0000256" key="2">
    <source>
        <dbReference type="ARBA" id="ARBA00022723"/>
    </source>
</evidence>
<evidence type="ECO:0000256" key="3">
    <source>
        <dbReference type="ARBA" id="ARBA00022833"/>
    </source>
</evidence>
<feature type="compositionally biased region" description="Polar residues" evidence="5">
    <location>
        <begin position="616"/>
        <end position="633"/>
    </location>
</feature>
<feature type="compositionally biased region" description="Polar residues" evidence="5">
    <location>
        <begin position="294"/>
        <end position="304"/>
    </location>
</feature>
<feature type="compositionally biased region" description="Pro residues" evidence="5">
    <location>
        <begin position="515"/>
        <end position="524"/>
    </location>
</feature>
<gene>
    <name evidence="8" type="ORF">BU23DRAFT_551501</name>
</gene>
<evidence type="ECO:0000259" key="7">
    <source>
        <dbReference type="PROSITE" id="PS50238"/>
    </source>
</evidence>
<organism evidence="8 9">
    <name type="scientific">Bimuria novae-zelandiae CBS 107.79</name>
    <dbReference type="NCBI Taxonomy" id="1447943"/>
    <lineage>
        <taxon>Eukaryota</taxon>
        <taxon>Fungi</taxon>
        <taxon>Dikarya</taxon>
        <taxon>Ascomycota</taxon>
        <taxon>Pezizomycotina</taxon>
        <taxon>Dothideomycetes</taxon>
        <taxon>Pleosporomycetidae</taxon>
        <taxon>Pleosporales</taxon>
        <taxon>Massarineae</taxon>
        <taxon>Didymosphaeriaceae</taxon>
        <taxon>Bimuria</taxon>
    </lineage>
</organism>
<dbReference type="GO" id="GO:0007165">
    <property type="term" value="P:signal transduction"/>
    <property type="evidence" value="ECO:0007669"/>
    <property type="project" value="InterPro"/>
</dbReference>
<feature type="compositionally biased region" description="Basic and acidic residues" evidence="5">
    <location>
        <begin position="358"/>
        <end position="369"/>
    </location>
</feature>
<feature type="region of interest" description="Disordered" evidence="5">
    <location>
        <begin position="941"/>
        <end position="964"/>
    </location>
</feature>
<dbReference type="PROSITE" id="PS50238">
    <property type="entry name" value="RHOGAP"/>
    <property type="match status" value="1"/>
</dbReference>
<name>A0A6A5VHS8_9PLEO</name>
<keyword evidence="2 4" id="KW-0479">Metal-binding</keyword>
<dbReference type="CDD" id="cd09395">
    <property type="entry name" value="LIM2_Rga"/>
    <property type="match status" value="1"/>
</dbReference>
<dbReference type="AlphaFoldDB" id="A0A6A5VHS8"/>
<dbReference type="Gene3D" id="1.10.555.10">
    <property type="entry name" value="Rho GTPase activation protein"/>
    <property type="match status" value="1"/>
</dbReference>
<dbReference type="FunFam" id="1.10.555.10:FF:000043">
    <property type="entry name" value="Rho GTPase activator Rga"/>
    <property type="match status" value="1"/>
</dbReference>
<dbReference type="Gene3D" id="2.10.110.10">
    <property type="entry name" value="Cysteine Rich Protein"/>
    <property type="match status" value="2"/>
</dbReference>
<dbReference type="PROSITE" id="PS50023">
    <property type="entry name" value="LIM_DOMAIN_2"/>
    <property type="match status" value="1"/>
</dbReference>
<dbReference type="CDD" id="cd00159">
    <property type="entry name" value="RhoGAP"/>
    <property type="match status" value="1"/>
</dbReference>
<dbReference type="Pfam" id="PF00620">
    <property type="entry name" value="RhoGAP"/>
    <property type="match status" value="1"/>
</dbReference>
<dbReference type="PANTHER" id="PTHR23176">
    <property type="entry name" value="RHO/RAC/CDC GTPASE-ACTIVATING PROTEIN"/>
    <property type="match status" value="1"/>
</dbReference>
<feature type="compositionally biased region" description="Polar residues" evidence="5">
    <location>
        <begin position="331"/>
        <end position="351"/>
    </location>
</feature>
<proteinExistence type="predicted"/>
<evidence type="ECO:0000256" key="5">
    <source>
        <dbReference type="SAM" id="MobiDB-lite"/>
    </source>
</evidence>
<dbReference type="SMART" id="SM00324">
    <property type="entry name" value="RhoGAP"/>
    <property type="match status" value="1"/>
</dbReference>
<feature type="compositionally biased region" description="Polar residues" evidence="5">
    <location>
        <begin position="439"/>
        <end position="450"/>
    </location>
</feature>
<feature type="compositionally biased region" description="Basic and acidic residues" evidence="5">
    <location>
        <begin position="266"/>
        <end position="293"/>
    </location>
</feature>
<feature type="compositionally biased region" description="Polar residues" evidence="5">
    <location>
        <begin position="458"/>
        <end position="483"/>
    </location>
</feature>
<dbReference type="SUPFAM" id="SSF48350">
    <property type="entry name" value="GTPase activation domain, GAP"/>
    <property type="match status" value="1"/>
</dbReference>
<feature type="compositionally biased region" description="Polar residues" evidence="5">
    <location>
        <begin position="531"/>
        <end position="546"/>
    </location>
</feature>
<evidence type="ECO:0000313" key="9">
    <source>
        <dbReference type="Proteomes" id="UP000800036"/>
    </source>
</evidence>
<evidence type="ECO:0000256" key="4">
    <source>
        <dbReference type="PROSITE-ProRule" id="PRU00125"/>
    </source>
</evidence>
<dbReference type="EMBL" id="ML976666">
    <property type="protein sequence ID" value="KAF1976555.1"/>
    <property type="molecule type" value="Genomic_DNA"/>
</dbReference>
<dbReference type="CDD" id="cd09394">
    <property type="entry name" value="LIM1_Rga"/>
    <property type="match status" value="1"/>
</dbReference>
<sequence length="1176" mass="129359">MESPGGYPESPLDQDDVVYPCKGCGEILEEGKAFELAGNRWHIDCFRCNTCATLLDSDANLLLLGDGSLICNNCTYSCNHCGNKIEDLAILTGDQAFCANCFRCRNCKRKIENLRYARTSQGIFCMSCHESLMARRRKKTKKPPSTIQPKVDKSLPALPPSAASQFTPDIDTPSDVFSEPTTTDVSPRPPQPRRNESSPANFRREASPASQNDTRRDNVTLPASTYKEANNSETSDTGDDNGILLPFALDPNPAPGPSPIHKTHSKTVEGKSGRDYFNRPVAGHREMLKENRSRSASAERQSGSPHIAFQEKGRQPSEQLVDTLRKRTDNASDSTDQTRNQHASPAPSQASEAFKLQEVPKNKRAEARKNSIARSPSHSSPVADIAGRITSPPVEATAKSTAPADTQLTRDDASTTSSSSFGSTQQRPQVERPARGDSLVNSTLKSSASISRKDITVASPTTPTMVQNERKPSTTSSYSQQNGIYGERDMEPPVPPQRSAGRRPPPSNDNFVSPRAPPQPPPPLQNHRTSESVSTMQSDGSNTVYSTGGLPRYSAQADFSMDEDFARLLSNQNQEGHEKEGGMLRKVSNAMKGHGRSYSDRGSITSRGHGHKKWATNGSVDISSPTIASPNSTEEAVNLRNELRRAQQRIAELEAEKNGLQESVHSAADIKQANTMLREKRNTMAVLDTQREMVIRELEIMTEHLKKAKENTGSTMDINQLKSDILRDFANSLQRLKDQLGGQIEELISKRTVLTDEISNLIQMKDKGFQEYESLSAQNKKLADMNQSLIESIQSTLKTNKQHAGGQSIETARSPANGLGIYSTNHNGGKSNISVDAREVAHEQSYSNLHEADSEATLAQPQVVNIRKTGKANKFSNWKKGGQAITKNVTKGFKGAFGPTETKPADDMNVKVIGTPYGSTHTQPDFASMASMASMTSSLKSKEEVPPRGWFGGKAAGNNPKDRLKPMQNNNSSTNLVEASVLFGSDLSLRCDYEKRMIPAIVSRCIEEVEARGMDVEGIYRKSGGSSQVNQVKSGFENNDEFDISDPDLDIHAVTSTLKNYFRRLPTPLITYAVYEQFLDAGAIEVPEQRAKALRAAINEIPRAHRDTMQFLIFHLSRVIQHANDNLMTPLNLAVVFAPTIMRPTDINRELTDMQAQRNAVQALLEDHKNIFFDEE</sequence>
<dbReference type="InterPro" id="IPR000198">
    <property type="entry name" value="RhoGAP_dom"/>
</dbReference>
<evidence type="ECO:0000259" key="6">
    <source>
        <dbReference type="PROSITE" id="PS50023"/>
    </source>
</evidence>
<dbReference type="Pfam" id="PF00412">
    <property type="entry name" value="LIM"/>
    <property type="match status" value="1"/>
</dbReference>
<feature type="domain" description="Rho-GAP" evidence="7">
    <location>
        <begin position="985"/>
        <end position="1172"/>
    </location>
</feature>
<dbReference type="InterPro" id="IPR050729">
    <property type="entry name" value="Rho-GAP"/>
</dbReference>
<evidence type="ECO:0000313" key="8">
    <source>
        <dbReference type="EMBL" id="KAF1976555.1"/>
    </source>
</evidence>
<dbReference type="PANTHER" id="PTHR23176:SF128">
    <property type="entry name" value="RHO GTPASE-ACTIVATING PROTEIN RGD1"/>
    <property type="match status" value="1"/>
</dbReference>
<dbReference type="InterPro" id="IPR008936">
    <property type="entry name" value="Rho_GTPase_activation_prot"/>
</dbReference>
<accession>A0A6A5VHS8</accession>
<feature type="region of interest" description="Disordered" evidence="5">
    <location>
        <begin position="136"/>
        <end position="549"/>
    </location>
</feature>
<dbReference type="InterPro" id="IPR001781">
    <property type="entry name" value="Znf_LIM"/>
</dbReference>
<feature type="compositionally biased region" description="Polar residues" evidence="5">
    <location>
        <begin position="398"/>
        <end position="407"/>
    </location>
</feature>
<keyword evidence="1" id="KW-0343">GTPase activation</keyword>
<reference evidence="8" key="1">
    <citation type="journal article" date="2020" name="Stud. Mycol.">
        <title>101 Dothideomycetes genomes: a test case for predicting lifestyles and emergence of pathogens.</title>
        <authorList>
            <person name="Haridas S."/>
            <person name="Albert R."/>
            <person name="Binder M."/>
            <person name="Bloem J."/>
            <person name="Labutti K."/>
            <person name="Salamov A."/>
            <person name="Andreopoulos B."/>
            <person name="Baker S."/>
            <person name="Barry K."/>
            <person name="Bills G."/>
            <person name="Bluhm B."/>
            <person name="Cannon C."/>
            <person name="Castanera R."/>
            <person name="Culley D."/>
            <person name="Daum C."/>
            <person name="Ezra D."/>
            <person name="Gonzalez J."/>
            <person name="Henrissat B."/>
            <person name="Kuo A."/>
            <person name="Liang C."/>
            <person name="Lipzen A."/>
            <person name="Lutzoni F."/>
            <person name="Magnuson J."/>
            <person name="Mondo S."/>
            <person name="Nolan M."/>
            <person name="Ohm R."/>
            <person name="Pangilinan J."/>
            <person name="Park H.-J."/>
            <person name="Ramirez L."/>
            <person name="Alfaro M."/>
            <person name="Sun H."/>
            <person name="Tritt A."/>
            <person name="Yoshinaga Y."/>
            <person name="Zwiers L.-H."/>
            <person name="Turgeon B."/>
            <person name="Goodwin S."/>
            <person name="Spatafora J."/>
            <person name="Crous P."/>
            <person name="Grigoriev I."/>
        </authorList>
    </citation>
    <scope>NUCLEOTIDE SEQUENCE</scope>
    <source>
        <strain evidence="8">CBS 107.79</strain>
    </source>
</reference>
<dbReference type="SMART" id="SM00132">
    <property type="entry name" value="LIM"/>
    <property type="match status" value="2"/>
</dbReference>
<evidence type="ECO:0000256" key="1">
    <source>
        <dbReference type="ARBA" id="ARBA00022468"/>
    </source>
</evidence>
<dbReference type="Proteomes" id="UP000800036">
    <property type="component" value="Unassembled WGS sequence"/>
</dbReference>
<dbReference type="OrthoDB" id="79452at2759"/>